<dbReference type="InterPro" id="IPR046676">
    <property type="entry name" value="DUF6546"/>
</dbReference>
<organism evidence="2 3">
    <name type="scientific">Colletotrichum fioriniae PJ7</name>
    <dbReference type="NCBI Taxonomy" id="1445577"/>
    <lineage>
        <taxon>Eukaryota</taxon>
        <taxon>Fungi</taxon>
        <taxon>Dikarya</taxon>
        <taxon>Ascomycota</taxon>
        <taxon>Pezizomycotina</taxon>
        <taxon>Sordariomycetes</taxon>
        <taxon>Hypocreomycetidae</taxon>
        <taxon>Glomerellales</taxon>
        <taxon>Glomerellaceae</taxon>
        <taxon>Colletotrichum</taxon>
        <taxon>Colletotrichum acutatum species complex</taxon>
    </lineage>
</organism>
<comment type="caution">
    <text evidence="2">The sequence shown here is derived from an EMBL/GenBank/DDBJ whole genome shotgun (WGS) entry which is preliminary data.</text>
</comment>
<protein>
    <recommendedName>
        <fullName evidence="1">DUF6546 domain-containing protein</fullName>
    </recommendedName>
</protein>
<evidence type="ECO:0000259" key="1">
    <source>
        <dbReference type="Pfam" id="PF20183"/>
    </source>
</evidence>
<feature type="domain" description="DUF6546" evidence="1">
    <location>
        <begin position="293"/>
        <end position="468"/>
    </location>
</feature>
<dbReference type="EMBL" id="JARH01000678">
    <property type="protein sequence ID" value="EXF77871.1"/>
    <property type="molecule type" value="Genomic_DNA"/>
</dbReference>
<dbReference type="OrthoDB" id="4840822at2759"/>
<dbReference type="Proteomes" id="UP000020467">
    <property type="component" value="Unassembled WGS sequence"/>
</dbReference>
<proteinExistence type="predicted"/>
<name>A0A010RCB7_9PEZI</name>
<dbReference type="AlphaFoldDB" id="A0A010RCB7"/>
<gene>
    <name evidence="2" type="ORF">CFIO01_04125</name>
</gene>
<evidence type="ECO:0000313" key="3">
    <source>
        <dbReference type="Proteomes" id="UP000020467"/>
    </source>
</evidence>
<dbReference type="Pfam" id="PF20183">
    <property type="entry name" value="DUF6546"/>
    <property type="match status" value="1"/>
</dbReference>
<dbReference type="HOGENOM" id="CLU_624046_0_0_1"/>
<evidence type="ECO:0000313" key="2">
    <source>
        <dbReference type="EMBL" id="EXF77871.1"/>
    </source>
</evidence>
<keyword evidence="3" id="KW-1185">Reference proteome</keyword>
<dbReference type="KEGG" id="cfj:CFIO01_04125"/>
<accession>A0A010RCB7</accession>
<reference evidence="2 3" key="1">
    <citation type="submission" date="2014-02" db="EMBL/GenBank/DDBJ databases">
        <title>The genome sequence of Colletotrichum fioriniae PJ7.</title>
        <authorList>
            <person name="Baroncelli R."/>
            <person name="Thon M.R."/>
        </authorList>
    </citation>
    <scope>NUCLEOTIDE SEQUENCE [LARGE SCALE GENOMIC DNA]</scope>
    <source>
        <strain evidence="2 3">PJ7</strain>
    </source>
</reference>
<sequence length="478" mass="54184">MEPCSDIIFSSNKEHDANPRNAGSSIHPLWKALPQELRLMVLEKLPPLAKERHQMAHWSSVSREWQYFFEPEIFESLCIQSCGREIGRLDQVVKGYRIKLVKNITLLIGTAEFTGAEHYQPEDGDTITAVNVVVTEALTALFCVLSQWGKATPGHHIALELCAGFKAKNNHMHPCNAFHRYSRHLAQANRTLDAKKRLLSTFSEPDFQAEELPQVPIIERFSMDRQYYQSFSGGLMKKLVSSMSCLQYFGYLYWPAVDLNEQGTGEAASEEILRAVINNPRIQTLNLWKAQITTFPWDLWRSRSVNYGLVSAAVEASYRRERVALANVIDATDFFENHIDAISTGAPANDPEHPRRWSCLTNLALTAHAARLARNVAGTNFLIMGAGMAATHMPKLEMMEIFSPTESVAFSLRFDIGEDKTAKLSIAATWQMEIRDGVIEPWQNVANRRALRFICEVETIESEDLHSKLQLFPKITEW</sequence>
<dbReference type="eggNOG" id="ENOG502R894">
    <property type="taxonomic scope" value="Eukaryota"/>
</dbReference>